<evidence type="ECO:0000259" key="7">
    <source>
        <dbReference type="PROSITE" id="PS51296"/>
    </source>
</evidence>
<proteinExistence type="inferred from homology"/>
<keyword evidence="1" id="KW-0001">2Fe-2S</keyword>
<dbReference type="PROSITE" id="PS51296">
    <property type="entry name" value="RIESKE"/>
    <property type="match status" value="1"/>
</dbReference>
<dbReference type="SUPFAM" id="SSF50022">
    <property type="entry name" value="ISP domain"/>
    <property type="match status" value="1"/>
</dbReference>
<dbReference type="Gene3D" id="2.102.10.10">
    <property type="entry name" value="Rieske [2Fe-2S] iron-sulphur domain"/>
    <property type="match status" value="1"/>
</dbReference>
<feature type="domain" description="Rieske" evidence="7">
    <location>
        <begin position="8"/>
        <end position="107"/>
    </location>
</feature>
<evidence type="ECO:0000256" key="2">
    <source>
        <dbReference type="ARBA" id="ARBA00022723"/>
    </source>
</evidence>
<reference evidence="8 9" key="1">
    <citation type="submission" date="2023-07" db="EMBL/GenBank/DDBJ databases">
        <authorList>
            <person name="Lian W.-H."/>
        </authorList>
    </citation>
    <scope>NUCLEOTIDE SEQUENCE [LARGE SCALE GENOMIC DNA]</scope>
    <source>
        <strain evidence="8 9">SYSU DXS3180</strain>
    </source>
</reference>
<sequence>MSEQKKQWHKIADSVNELFWQDNNMLIIEVDGKHITLARHAGQVFACAYKCPHASGILADGFIDAVGNVVCPLHRYKFSLKNGRNVTGEGYYLRTYEIRSDETGIYVGFDKKGLFNWL</sequence>
<keyword evidence="3" id="KW-0408">Iron</keyword>
<protein>
    <submittedName>
        <fullName evidence="8">Nitrite reductase (NAD(P)H) small subunit</fullName>
    </submittedName>
</protein>
<name>A0ABV3ZQF1_9BACT</name>
<dbReference type="InterPro" id="IPR036922">
    <property type="entry name" value="Rieske_2Fe-2S_sf"/>
</dbReference>
<evidence type="ECO:0000256" key="3">
    <source>
        <dbReference type="ARBA" id="ARBA00023004"/>
    </source>
</evidence>
<dbReference type="InterPro" id="IPR017941">
    <property type="entry name" value="Rieske_2Fe-2S"/>
</dbReference>
<keyword evidence="4" id="KW-0411">Iron-sulfur</keyword>
<dbReference type="Pfam" id="PF00355">
    <property type="entry name" value="Rieske"/>
    <property type="match status" value="1"/>
</dbReference>
<dbReference type="Proteomes" id="UP001560573">
    <property type="component" value="Unassembled WGS sequence"/>
</dbReference>
<keyword evidence="2" id="KW-0479">Metal-binding</keyword>
<comment type="similarity">
    <text evidence="6">Belongs to the bacterial ring-hydroxylating dioxygenase ferredoxin component family.</text>
</comment>
<evidence type="ECO:0000256" key="1">
    <source>
        <dbReference type="ARBA" id="ARBA00022714"/>
    </source>
</evidence>
<comment type="caution">
    <text evidence="8">The sequence shown here is derived from an EMBL/GenBank/DDBJ whole genome shotgun (WGS) entry which is preliminary data.</text>
</comment>
<evidence type="ECO:0000313" key="9">
    <source>
        <dbReference type="Proteomes" id="UP001560573"/>
    </source>
</evidence>
<evidence type="ECO:0000256" key="4">
    <source>
        <dbReference type="ARBA" id="ARBA00023014"/>
    </source>
</evidence>
<accession>A0ABV3ZQF1</accession>
<keyword evidence="9" id="KW-1185">Reference proteome</keyword>
<gene>
    <name evidence="8" type="ORF">QTN47_26635</name>
</gene>
<dbReference type="EMBL" id="JAULBC010000013">
    <property type="protein sequence ID" value="MEX6691114.1"/>
    <property type="molecule type" value="Genomic_DNA"/>
</dbReference>
<organism evidence="8 9">
    <name type="scientific">Danxiaibacter flavus</name>
    <dbReference type="NCBI Taxonomy" id="3049108"/>
    <lineage>
        <taxon>Bacteria</taxon>
        <taxon>Pseudomonadati</taxon>
        <taxon>Bacteroidota</taxon>
        <taxon>Chitinophagia</taxon>
        <taxon>Chitinophagales</taxon>
        <taxon>Chitinophagaceae</taxon>
        <taxon>Danxiaibacter</taxon>
    </lineage>
</organism>
<dbReference type="RefSeq" id="WP_369332530.1">
    <property type="nucleotide sequence ID" value="NZ_JAULBC010000013.1"/>
</dbReference>
<dbReference type="PANTHER" id="PTHR21496:SF0">
    <property type="entry name" value="RIESKE DOMAIN-CONTAINING PROTEIN"/>
    <property type="match status" value="1"/>
</dbReference>
<comment type="cofactor">
    <cofactor evidence="5">
        <name>[2Fe-2S] cluster</name>
        <dbReference type="ChEBI" id="CHEBI:190135"/>
    </cofactor>
</comment>
<dbReference type="PANTHER" id="PTHR21496">
    <property type="entry name" value="FERREDOXIN-RELATED"/>
    <property type="match status" value="1"/>
</dbReference>
<evidence type="ECO:0000256" key="5">
    <source>
        <dbReference type="ARBA" id="ARBA00034078"/>
    </source>
</evidence>
<evidence type="ECO:0000256" key="6">
    <source>
        <dbReference type="ARBA" id="ARBA00038001"/>
    </source>
</evidence>
<evidence type="ECO:0000313" key="8">
    <source>
        <dbReference type="EMBL" id="MEX6691114.1"/>
    </source>
</evidence>